<reference evidence="3 4" key="1">
    <citation type="submission" date="2009-04" db="EMBL/GenBank/DDBJ databases">
        <authorList>
            <person name="Reysenbach A.-L."/>
            <person name="Heidelberg J.F."/>
            <person name="Nelson W.C."/>
        </authorList>
    </citation>
    <scope>NUCLEOTIDE SEQUENCE [LARGE SCALE GENOMIC DNA]</scope>
    <source>
        <strain evidence="3 4">SS-5</strain>
    </source>
</reference>
<keyword evidence="3" id="KW-0645">Protease</keyword>
<protein>
    <submittedName>
        <fullName evidence="3">Caax amino protease family protein</fullName>
    </submittedName>
</protein>
<dbReference type="RefSeq" id="WP_007548214.1">
    <property type="nucleotide sequence ID" value="NZ_ABZS01000219.1"/>
</dbReference>
<feature type="domain" description="CAAX prenyl protease 2/Lysostaphin resistance protein A-like" evidence="2">
    <location>
        <begin position="74"/>
        <end position="148"/>
    </location>
</feature>
<dbReference type="Pfam" id="PF02517">
    <property type="entry name" value="Rce1-like"/>
    <property type="match status" value="1"/>
</dbReference>
<keyword evidence="1" id="KW-0812">Transmembrane</keyword>
<keyword evidence="4" id="KW-1185">Reference proteome</keyword>
<dbReference type="OrthoDB" id="15151at2"/>
<feature type="transmembrane region" description="Helical" evidence="1">
    <location>
        <begin position="137"/>
        <end position="159"/>
    </location>
</feature>
<evidence type="ECO:0000313" key="4">
    <source>
        <dbReference type="Proteomes" id="UP000005540"/>
    </source>
</evidence>
<dbReference type="Proteomes" id="UP000005540">
    <property type="component" value="Unassembled WGS sequence"/>
</dbReference>
<proteinExistence type="predicted"/>
<feature type="transmembrane region" description="Helical" evidence="1">
    <location>
        <begin position="56"/>
        <end position="78"/>
    </location>
</feature>
<comment type="caution">
    <text evidence="3">The sequence shown here is derived from an EMBL/GenBank/DDBJ whole genome shotgun (WGS) entry which is preliminary data.</text>
</comment>
<feature type="transmembrane region" description="Helical" evidence="1">
    <location>
        <begin position="85"/>
        <end position="104"/>
    </location>
</feature>
<dbReference type="GO" id="GO:0080120">
    <property type="term" value="P:CAAX-box protein maturation"/>
    <property type="evidence" value="ECO:0007669"/>
    <property type="project" value="UniProtKB-ARBA"/>
</dbReference>
<keyword evidence="1" id="KW-1133">Transmembrane helix</keyword>
<gene>
    <name evidence="3" type="ORF">SULYE_1689</name>
</gene>
<dbReference type="InterPro" id="IPR003675">
    <property type="entry name" value="Rce1/LyrA-like_dom"/>
</dbReference>
<dbReference type="EMBL" id="ABZS01000219">
    <property type="protein sequence ID" value="EEP59815.1"/>
    <property type="molecule type" value="Genomic_DNA"/>
</dbReference>
<sequence>MMNNKLIPIFLYIALIISTLIYKITNLPCFVYVILLSPILFIDFKSVFSYSRKYDLSIIFILPFLFIHEPLQALNNLFVAFSEELFFRVYLLSYFSNLLTSILFTIPHIIIYQDLHSILTFFPSLFYGFMYQKTKSFSLAVVLHFLSNEFYVAFLSEIFK</sequence>
<evidence type="ECO:0000256" key="1">
    <source>
        <dbReference type="SAM" id="Phobius"/>
    </source>
</evidence>
<dbReference type="GO" id="GO:0006508">
    <property type="term" value="P:proteolysis"/>
    <property type="evidence" value="ECO:0007669"/>
    <property type="project" value="UniProtKB-KW"/>
</dbReference>
<name>C4FM85_9AQUI</name>
<keyword evidence="1" id="KW-0472">Membrane</keyword>
<accession>C4FM85</accession>
<organism evidence="3 4">
    <name type="scientific">Sulfurihydrogenibium yellowstonense SS-5</name>
    <dbReference type="NCBI Taxonomy" id="432331"/>
    <lineage>
        <taxon>Bacteria</taxon>
        <taxon>Pseudomonadati</taxon>
        <taxon>Aquificota</taxon>
        <taxon>Aquificia</taxon>
        <taxon>Aquificales</taxon>
        <taxon>Hydrogenothermaceae</taxon>
        <taxon>Sulfurihydrogenibium</taxon>
    </lineage>
</organism>
<keyword evidence="3" id="KW-0378">Hydrolase</keyword>
<evidence type="ECO:0000313" key="3">
    <source>
        <dbReference type="EMBL" id="EEP59815.1"/>
    </source>
</evidence>
<evidence type="ECO:0000259" key="2">
    <source>
        <dbReference type="Pfam" id="PF02517"/>
    </source>
</evidence>
<feature type="transmembrane region" description="Helical" evidence="1">
    <location>
        <begin position="6"/>
        <end position="22"/>
    </location>
</feature>
<dbReference type="GO" id="GO:0004175">
    <property type="term" value="F:endopeptidase activity"/>
    <property type="evidence" value="ECO:0007669"/>
    <property type="project" value="UniProtKB-ARBA"/>
</dbReference>
<dbReference type="AlphaFoldDB" id="C4FM85"/>